<feature type="transmembrane region" description="Helical" evidence="7">
    <location>
        <begin position="87"/>
        <end position="113"/>
    </location>
</feature>
<feature type="transmembrane region" description="Helical" evidence="7">
    <location>
        <begin position="24"/>
        <end position="47"/>
    </location>
</feature>
<feature type="transmembrane region" description="Helical" evidence="7">
    <location>
        <begin position="253"/>
        <end position="274"/>
    </location>
</feature>
<dbReference type="RefSeq" id="WP_047753981.1">
    <property type="nucleotide sequence ID" value="NZ_CAJUHA010000004.1"/>
</dbReference>
<dbReference type="OrthoDB" id="44350at2"/>
<dbReference type="Pfam" id="PF00528">
    <property type="entry name" value="BPD_transp_1"/>
    <property type="match status" value="1"/>
</dbReference>
<accession>A0A0G2Z9T0</accession>
<dbReference type="PATRIC" id="fig|1330330.3.peg.473"/>
<dbReference type="GO" id="GO:0055085">
    <property type="term" value="P:transmembrane transport"/>
    <property type="evidence" value="ECO:0007669"/>
    <property type="project" value="InterPro"/>
</dbReference>
<dbReference type="GO" id="GO:0005886">
    <property type="term" value="C:plasma membrane"/>
    <property type="evidence" value="ECO:0007669"/>
    <property type="project" value="UniProtKB-SubCell"/>
</dbReference>
<evidence type="ECO:0000313" key="10">
    <source>
        <dbReference type="Proteomes" id="UP000035159"/>
    </source>
</evidence>
<evidence type="ECO:0000313" key="9">
    <source>
        <dbReference type="EMBL" id="AKI96846.1"/>
    </source>
</evidence>
<dbReference type="InterPro" id="IPR050366">
    <property type="entry name" value="BP-dependent_transpt_permease"/>
</dbReference>
<keyword evidence="2 7" id="KW-0813">Transport</keyword>
<evidence type="ECO:0000256" key="2">
    <source>
        <dbReference type="ARBA" id="ARBA00022448"/>
    </source>
</evidence>
<evidence type="ECO:0000256" key="1">
    <source>
        <dbReference type="ARBA" id="ARBA00004651"/>
    </source>
</evidence>
<evidence type="ECO:0000256" key="3">
    <source>
        <dbReference type="ARBA" id="ARBA00022475"/>
    </source>
</evidence>
<evidence type="ECO:0000256" key="7">
    <source>
        <dbReference type="RuleBase" id="RU363032"/>
    </source>
</evidence>
<dbReference type="Pfam" id="PF12911">
    <property type="entry name" value="OppC_N"/>
    <property type="match status" value="1"/>
</dbReference>
<organism evidence="9 10">
    <name type="scientific">Kosmotoga pacifica</name>
    <dbReference type="NCBI Taxonomy" id="1330330"/>
    <lineage>
        <taxon>Bacteria</taxon>
        <taxon>Thermotogati</taxon>
        <taxon>Thermotogota</taxon>
        <taxon>Thermotogae</taxon>
        <taxon>Kosmotogales</taxon>
        <taxon>Kosmotogaceae</taxon>
        <taxon>Kosmotoga</taxon>
    </lineage>
</organism>
<dbReference type="Proteomes" id="UP000035159">
    <property type="component" value="Chromosome"/>
</dbReference>
<feature type="transmembrane region" description="Helical" evidence="7">
    <location>
        <begin position="133"/>
        <end position="160"/>
    </location>
</feature>
<dbReference type="InterPro" id="IPR025966">
    <property type="entry name" value="OppC_N"/>
</dbReference>
<dbReference type="InterPro" id="IPR000515">
    <property type="entry name" value="MetI-like"/>
</dbReference>
<dbReference type="SUPFAM" id="SSF161098">
    <property type="entry name" value="MetI-like"/>
    <property type="match status" value="1"/>
</dbReference>
<keyword evidence="4 7" id="KW-0812">Transmembrane</keyword>
<keyword evidence="5 7" id="KW-1133">Transmembrane helix</keyword>
<dbReference type="PANTHER" id="PTHR43386:SF1">
    <property type="entry name" value="D,D-DIPEPTIDE TRANSPORT SYSTEM PERMEASE PROTEIN DDPC-RELATED"/>
    <property type="match status" value="1"/>
</dbReference>
<dbReference type="CDD" id="cd06261">
    <property type="entry name" value="TM_PBP2"/>
    <property type="match status" value="1"/>
</dbReference>
<evidence type="ECO:0000259" key="8">
    <source>
        <dbReference type="PROSITE" id="PS50928"/>
    </source>
</evidence>
<evidence type="ECO:0000256" key="5">
    <source>
        <dbReference type="ARBA" id="ARBA00022989"/>
    </source>
</evidence>
<keyword evidence="3" id="KW-1003">Cell membrane</keyword>
<dbReference type="EMBL" id="CP011232">
    <property type="protein sequence ID" value="AKI96846.1"/>
    <property type="molecule type" value="Genomic_DNA"/>
</dbReference>
<comment type="similarity">
    <text evidence="7">Belongs to the binding-protein-dependent transport system permease family.</text>
</comment>
<dbReference type="KEGG" id="kpf:IX53_02315"/>
<dbReference type="STRING" id="1330330.IX53_02315"/>
<name>A0A0G2Z9T0_9BACT</name>
<proteinExistence type="inferred from homology"/>
<dbReference type="InterPro" id="IPR035906">
    <property type="entry name" value="MetI-like_sf"/>
</dbReference>
<dbReference type="Gene3D" id="1.10.3720.10">
    <property type="entry name" value="MetI-like"/>
    <property type="match status" value="1"/>
</dbReference>
<reference evidence="9 10" key="1">
    <citation type="submission" date="2015-04" db="EMBL/GenBank/DDBJ databases">
        <title>Complete Genome Sequence of Kosmotoga pacifica SLHLJ1.</title>
        <authorList>
            <person name="Jiang L.J."/>
            <person name="Shao Z.Z."/>
            <person name="Jebbar M."/>
        </authorList>
    </citation>
    <scope>NUCLEOTIDE SEQUENCE [LARGE SCALE GENOMIC DNA]</scope>
    <source>
        <strain evidence="9 10">SLHLJ1</strain>
    </source>
</reference>
<protein>
    <submittedName>
        <fullName evidence="9">Peptide ABC transporter permease</fullName>
    </submittedName>
</protein>
<gene>
    <name evidence="9" type="ORF">IX53_02315</name>
</gene>
<comment type="subcellular location">
    <subcellularLocation>
        <location evidence="1 7">Cell membrane</location>
        <topology evidence="1 7">Multi-pass membrane protein</topology>
    </subcellularLocation>
</comment>
<sequence length="291" mass="31662">MQEWSLSYKLGKGLRRLFKDKSGVMAFVGLAILLTYLFMAIFAPYLAPYDPVKRSGRAFSAPSKEHWFGTTNLGYDVLSRIIYGAKIALKIAFLAVAVAAAVGIPLGLISGYVGGAFDRILSMFMDAIYSFPGLILAIAIAAVLGPGVINVALSIAVIYAPTYFRVIRNQVASLKDQLFVEAARAMGARNFTILGKYILPNVLPSVIVVLSMNLADAIMTEAGLSFLGLGISPPTPDWGYDLSNGQRFLLLNYWWMILFPGLAIITIVLGFSLFSEGLNEFLNPNVGETRR</sequence>
<dbReference type="PANTHER" id="PTHR43386">
    <property type="entry name" value="OLIGOPEPTIDE TRANSPORT SYSTEM PERMEASE PROTEIN APPC"/>
    <property type="match status" value="1"/>
</dbReference>
<evidence type="ECO:0000256" key="4">
    <source>
        <dbReference type="ARBA" id="ARBA00022692"/>
    </source>
</evidence>
<dbReference type="PROSITE" id="PS50928">
    <property type="entry name" value="ABC_TM1"/>
    <property type="match status" value="1"/>
</dbReference>
<keyword evidence="10" id="KW-1185">Reference proteome</keyword>
<evidence type="ECO:0000256" key="6">
    <source>
        <dbReference type="ARBA" id="ARBA00023136"/>
    </source>
</evidence>
<feature type="domain" description="ABC transmembrane type-1" evidence="8">
    <location>
        <begin position="85"/>
        <end position="275"/>
    </location>
</feature>
<dbReference type="AlphaFoldDB" id="A0A0G2Z9T0"/>
<keyword evidence="6 7" id="KW-0472">Membrane</keyword>